<keyword evidence="1 2" id="KW-0812">Transmembrane</keyword>
<dbReference type="OrthoDB" id="283388at2"/>
<feature type="transmembrane region" description="Helical" evidence="1">
    <location>
        <begin position="88"/>
        <end position="108"/>
    </location>
</feature>
<feature type="transmembrane region" description="Helical" evidence="1">
    <location>
        <begin position="153"/>
        <end position="174"/>
    </location>
</feature>
<organism evidence="2 3">
    <name type="scientific">Rhodopirellula islandica</name>
    <dbReference type="NCBI Taxonomy" id="595434"/>
    <lineage>
        <taxon>Bacteria</taxon>
        <taxon>Pseudomonadati</taxon>
        <taxon>Planctomycetota</taxon>
        <taxon>Planctomycetia</taxon>
        <taxon>Pirellulales</taxon>
        <taxon>Pirellulaceae</taxon>
        <taxon>Rhodopirellula</taxon>
    </lineage>
</organism>
<dbReference type="RefSeq" id="WP_102017673.1">
    <property type="nucleotide sequence ID" value="NZ_LECT01000052.1"/>
</dbReference>
<feature type="transmembrane region" description="Helical" evidence="1">
    <location>
        <begin position="206"/>
        <end position="224"/>
    </location>
</feature>
<dbReference type="EMBL" id="LECT01000052">
    <property type="protein sequence ID" value="KLU01635.1"/>
    <property type="molecule type" value="Genomic_DNA"/>
</dbReference>
<feature type="transmembrane region" description="Helical" evidence="1">
    <location>
        <begin position="114"/>
        <end position="133"/>
    </location>
</feature>
<evidence type="ECO:0000313" key="3">
    <source>
        <dbReference type="Proteomes" id="UP000036367"/>
    </source>
</evidence>
<reference evidence="2" key="1">
    <citation type="submission" date="2015-05" db="EMBL/GenBank/DDBJ databases">
        <title>Permanent draft genome of Rhodopirellula islandicus K833.</title>
        <authorList>
            <person name="Kizina J."/>
            <person name="Richter M."/>
            <person name="Glockner F.O."/>
            <person name="Harder J."/>
        </authorList>
    </citation>
    <scope>NUCLEOTIDE SEQUENCE [LARGE SCALE GENOMIC DNA]</scope>
    <source>
        <strain evidence="2">K833</strain>
    </source>
</reference>
<dbReference type="PATRIC" id="fig|595434.4.peg.6037"/>
<keyword evidence="1" id="KW-1133">Transmembrane helix</keyword>
<feature type="transmembrane region" description="Helical" evidence="1">
    <location>
        <begin position="12"/>
        <end position="36"/>
    </location>
</feature>
<proteinExistence type="predicted"/>
<feature type="transmembrane region" description="Helical" evidence="1">
    <location>
        <begin position="180"/>
        <end position="199"/>
    </location>
</feature>
<evidence type="ECO:0000313" key="2">
    <source>
        <dbReference type="EMBL" id="KLU01635.1"/>
    </source>
</evidence>
<dbReference type="STRING" id="595434.RISK_006351"/>
<gene>
    <name evidence="2" type="ORF">RISK_006351</name>
</gene>
<keyword evidence="1" id="KW-0472">Membrane</keyword>
<dbReference type="Proteomes" id="UP000036367">
    <property type="component" value="Unassembled WGS sequence"/>
</dbReference>
<comment type="caution">
    <text evidence="2">The sequence shown here is derived from an EMBL/GenBank/DDBJ whole genome shotgun (WGS) entry which is preliminary data.</text>
</comment>
<accession>A0A0J1B452</accession>
<protein>
    <submittedName>
        <fullName evidence="2">Transmembrane protein</fullName>
    </submittedName>
</protein>
<feature type="transmembrane region" description="Helical" evidence="1">
    <location>
        <begin position="236"/>
        <end position="256"/>
    </location>
</feature>
<sequence>MNDSLPEEDPVDGVLLGWCLVWSVVLSIVAASFGGLQDLEDLADENQLFLACSLGGLTASWAALGTWCSLIHVPAEGRSRRRTRRCQMGVGCFLLVDAIVIALAWLAMPSIATQLMLVAGLSCLGPFLIWQWFRRPIHRGKTPPTGQRNIRQILGMAFTIAVANVLFKIAGIWMDLSQGMITLVLSLAVGWTLLLLTLLSRQWAWIFGLIPIFIGQPFVVLLIVDMESGNADEQAMIVSGTFIGFYLFAMLYVLLLRSSGHKWFRSI</sequence>
<name>A0A0J1B452_RHOIS</name>
<evidence type="ECO:0000256" key="1">
    <source>
        <dbReference type="SAM" id="Phobius"/>
    </source>
</evidence>
<dbReference type="AlphaFoldDB" id="A0A0J1B452"/>
<keyword evidence="3" id="KW-1185">Reference proteome</keyword>
<feature type="transmembrane region" description="Helical" evidence="1">
    <location>
        <begin position="48"/>
        <end position="67"/>
    </location>
</feature>